<proteinExistence type="predicted"/>
<sequence length="240" mass="26403">MGSITTTTTTTTPGIGKISTRPALIPADVPALGAIGRAAFGYSSRLLFPNAEPSDPSTQQDEVRWRGARLVARVKNGNVAFVAVTTEPSAENGQDQEVIVGVAQWKVPAKHEAKWKELWNTEWDEAGKIPPSMDITKFDELMGIIAREEKKILDEQGLGEDLQTLAAHPDYKRRGIGTTLLQWGIDQAKADKANVFLTATAEGKHLYERQGFVQLAEYDVGGYPHFGMMWFYRSEGEPAN</sequence>
<protein>
    <submittedName>
        <fullName evidence="3">Acyl-CoA N-acyltransferase</fullName>
    </submittedName>
</protein>
<feature type="region of interest" description="Disordered" evidence="1">
    <location>
        <begin position="1"/>
        <end position="20"/>
    </location>
</feature>
<accession>A0AAN7B8J5</accession>
<dbReference type="CDD" id="cd04301">
    <property type="entry name" value="NAT_SF"/>
    <property type="match status" value="1"/>
</dbReference>
<dbReference type="SUPFAM" id="SSF55729">
    <property type="entry name" value="Acyl-CoA N-acyltransferases (Nat)"/>
    <property type="match status" value="1"/>
</dbReference>
<dbReference type="Proteomes" id="UP001301769">
    <property type="component" value="Unassembled WGS sequence"/>
</dbReference>
<comment type="caution">
    <text evidence="3">The sequence shown here is derived from an EMBL/GenBank/DDBJ whole genome shotgun (WGS) entry which is preliminary data.</text>
</comment>
<gene>
    <name evidence="3" type="ORF">QBC37DRAFT_288806</name>
</gene>
<feature type="compositionally biased region" description="Low complexity" evidence="1">
    <location>
        <begin position="1"/>
        <end position="12"/>
    </location>
</feature>
<dbReference type="Gene3D" id="3.40.630.30">
    <property type="match status" value="1"/>
</dbReference>
<dbReference type="Pfam" id="PF13508">
    <property type="entry name" value="Acetyltransf_7"/>
    <property type="match status" value="1"/>
</dbReference>
<evidence type="ECO:0000313" key="3">
    <source>
        <dbReference type="EMBL" id="KAK4212035.1"/>
    </source>
</evidence>
<reference evidence="3" key="2">
    <citation type="submission" date="2023-05" db="EMBL/GenBank/DDBJ databases">
        <authorList>
            <consortium name="Lawrence Berkeley National Laboratory"/>
            <person name="Steindorff A."/>
            <person name="Hensen N."/>
            <person name="Bonometti L."/>
            <person name="Westerberg I."/>
            <person name="Brannstrom I.O."/>
            <person name="Guillou S."/>
            <person name="Cros-Aarteil S."/>
            <person name="Calhoun S."/>
            <person name="Haridas S."/>
            <person name="Kuo A."/>
            <person name="Mondo S."/>
            <person name="Pangilinan J."/>
            <person name="Riley R."/>
            <person name="Labutti K."/>
            <person name="Andreopoulos B."/>
            <person name="Lipzen A."/>
            <person name="Chen C."/>
            <person name="Yanf M."/>
            <person name="Daum C."/>
            <person name="Ng V."/>
            <person name="Clum A."/>
            <person name="Ohm R."/>
            <person name="Martin F."/>
            <person name="Silar P."/>
            <person name="Natvig D."/>
            <person name="Lalanne C."/>
            <person name="Gautier V."/>
            <person name="Ament-Velasquez S.L."/>
            <person name="Kruys A."/>
            <person name="Hutchinson M.I."/>
            <person name="Powell A.J."/>
            <person name="Barry K."/>
            <person name="Miller A.N."/>
            <person name="Grigoriev I.V."/>
            <person name="Debuchy R."/>
            <person name="Gladieux P."/>
            <person name="Thoren M.H."/>
            <person name="Johannesson H."/>
        </authorList>
    </citation>
    <scope>NUCLEOTIDE SEQUENCE</scope>
    <source>
        <strain evidence="3">PSN293</strain>
    </source>
</reference>
<evidence type="ECO:0000259" key="2">
    <source>
        <dbReference type="PROSITE" id="PS51186"/>
    </source>
</evidence>
<dbReference type="EMBL" id="MU858135">
    <property type="protein sequence ID" value="KAK4212035.1"/>
    <property type="molecule type" value="Genomic_DNA"/>
</dbReference>
<keyword evidence="4" id="KW-1185">Reference proteome</keyword>
<feature type="domain" description="N-acetyltransferase" evidence="2">
    <location>
        <begin position="102"/>
        <end position="234"/>
    </location>
</feature>
<dbReference type="PROSITE" id="PS51186">
    <property type="entry name" value="GNAT"/>
    <property type="match status" value="1"/>
</dbReference>
<reference evidence="3" key="1">
    <citation type="journal article" date="2023" name="Mol. Phylogenet. Evol.">
        <title>Genome-scale phylogeny and comparative genomics of the fungal order Sordariales.</title>
        <authorList>
            <person name="Hensen N."/>
            <person name="Bonometti L."/>
            <person name="Westerberg I."/>
            <person name="Brannstrom I.O."/>
            <person name="Guillou S."/>
            <person name="Cros-Aarteil S."/>
            <person name="Calhoun S."/>
            <person name="Haridas S."/>
            <person name="Kuo A."/>
            <person name="Mondo S."/>
            <person name="Pangilinan J."/>
            <person name="Riley R."/>
            <person name="LaButti K."/>
            <person name="Andreopoulos B."/>
            <person name="Lipzen A."/>
            <person name="Chen C."/>
            <person name="Yan M."/>
            <person name="Daum C."/>
            <person name="Ng V."/>
            <person name="Clum A."/>
            <person name="Steindorff A."/>
            <person name="Ohm R.A."/>
            <person name="Martin F."/>
            <person name="Silar P."/>
            <person name="Natvig D.O."/>
            <person name="Lalanne C."/>
            <person name="Gautier V."/>
            <person name="Ament-Velasquez S.L."/>
            <person name="Kruys A."/>
            <person name="Hutchinson M.I."/>
            <person name="Powell A.J."/>
            <person name="Barry K."/>
            <person name="Miller A.N."/>
            <person name="Grigoriev I.V."/>
            <person name="Debuchy R."/>
            <person name="Gladieux P."/>
            <person name="Hiltunen Thoren M."/>
            <person name="Johannesson H."/>
        </authorList>
    </citation>
    <scope>NUCLEOTIDE SEQUENCE</scope>
    <source>
        <strain evidence="3">PSN293</strain>
    </source>
</reference>
<dbReference type="InterPro" id="IPR016181">
    <property type="entry name" value="Acyl_CoA_acyltransferase"/>
</dbReference>
<organism evidence="3 4">
    <name type="scientific">Rhypophila decipiens</name>
    <dbReference type="NCBI Taxonomy" id="261697"/>
    <lineage>
        <taxon>Eukaryota</taxon>
        <taxon>Fungi</taxon>
        <taxon>Dikarya</taxon>
        <taxon>Ascomycota</taxon>
        <taxon>Pezizomycotina</taxon>
        <taxon>Sordariomycetes</taxon>
        <taxon>Sordariomycetidae</taxon>
        <taxon>Sordariales</taxon>
        <taxon>Naviculisporaceae</taxon>
        <taxon>Rhypophila</taxon>
    </lineage>
</organism>
<name>A0AAN7B8J5_9PEZI</name>
<dbReference type="GO" id="GO:0016747">
    <property type="term" value="F:acyltransferase activity, transferring groups other than amino-acyl groups"/>
    <property type="evidence" value="ECO:0007669"/>
    <property type="project" value="InterPro"/>
</dbReference>
<dbReference type="AlphaFoldDB" id="A0AAN7B8J5"/>
<evidence type="ECO:0000313" key="4">
    <source>
        <dbReference type="Proteomes" id="UP001301769"/>
    </source>
</evidence>
<dbReference type="InterPro" id="IPR052523">
    <property type="entry name" value="Trichothecene_AcTrans"/>
</dbReference>
<evidence type="ECO:0000256" key="1">
    <source>
        <dbReference type="SAM" id="MobiDB-lite"/>
    </source>
</evidence>
<dbReference type="PANTHER" id="PTHR42791">
    <property type="entry name" value="GNAT FAMILY ACETYLTRANSFERASE"/>
    <property type="match status" value="1"/>
</dbReference>
<dbReference type="InterPro" id="IPR000182">
    <property type="entry name" value="GNAT_dom"/>
</dbReference>
<dbReference type="PANTHER" id="PTHR42791:SF2">
    <property type="entry name" value="N-ACETYLTRANSFERASE DOMAIN-CONTAINING PROTEIN"/>
    <property type="match status" value="1"/>
</dbReference>